<dbReference type="EMBL" id="NQYH01000002">
    <property type="protein sequence ID" value="RIY41769.1"/>
    <property type="molecule type" value="Genomic_DNA"/>
</dbReference>
<sequence length="283" mass="29409">MGLFSRDSGSASDRRKSGRSTTDSQANELRVRARRRLVGALVLVVAAVIVVPMLIDTNPPANDALQPIVLPPVASSPEGQLAQSGNSTSSITIERVDIPSPSDSANNGANPEASSGSQQLQQTSEPATGSTSSSASQPPAANNDESETRKPESTSESAQSSTSTNAQAPQEPARNSRSDDGAVALALLEGRQPPGAGEGQTAQSDTGSFVLQIAAYTTEQDANARRDKLFEAGVTNAFVERAVSGGKPTYRLRVGPFPSREAAQAAQTRLRALGYDNGFISSK</sequence>
<organism evidence="4 5">
    <name type="scientific">Neopusillimonas maritima</name>
    <dbReference type="NCBI Taxonomy" id="2026239"/>
    <lineage>
        <taxon>Bacteria</taxon>
        <taxon>Pseudomonadati</taxon>
        <taxon>Pseudomonadota</taxon>
        <taxon>Betaproteobacteria</taxon>
        <taxon>Burkholderiales</taxon>
        <taxon>Alcaligenaceae</taxon>
        <taxon>Neopusillimonas</taxon>
    </lineage>
</organism>
<dbReference type="OrthoDB" id="7063246at2"/>
<feature type="compositionally biased region" description="Low complexity" evidence="1">
    <location>
        <begin position="154"/>
        <end position="170"/>
    </location>
</feature>
<evidence type="ECO:0000313" key="5">
    <source>
        <dbReference type="Proteomes" id="UP000266206"/>
    </source>
</evidence>
<feature type="compositionally biased region" description="Polar residues" evidence="1">
    <location>
        <begin position="101"/>
        <end position="122"/>
    </location>
</feature>
<dbReference type="Pfam" id="PF05036">
    <property type="entry name" value="SPOR"/>
    <property type="match status" value="1"/>
</dbReference>
<evidence type="ECO:0000259" key="3">
    <source>
        <dbReference type="PROSITE" id="PS51724"/>
    </source>
</evidence>
<dbReference type="Proteomes" id="UP000266206">
    <property type="component" value="Unassembled WGS sequence"/>
</dbReference>
<dbReference type="RefSeq" id="WP_119515642.1">
    <property type="nucleotide sequence ID" value="NZ_NQYH01000002.1"/>
</dbReference>
<gene>
    <name evidence="4" type="ORF">CJP73_04825</name>
</gene>
<dbReference type="GO" id="GO:0030428">
    <property type="term" value="C:cell septum"/>
    <property type="evidence" value="ECO:0007669"/>
    <property type="project" value="TreeGrafter"/>
</dbReference>
<dbReference type="PANTHER" id="PTHR38687:SF1">
    <property type="entry name" value="CELL DIVISION PROTEIN DEDD"/>
    <property type="match status" value="1"/>
</dbReference>
<feature type="compositionally biased region" description="Low complexity" evidence="1">
    <location>
        <begin position="123"/>
        <end position="141"/>
    </location>
</feature>
<dbReference type="GO" id="GO:0042834">
    <property type="term" value="F:peptidoglycan binding"/>
    <property type="evidence" value="ECO:0007669"/>
    <property type="project" value="InterPro"/>
</dbReference>
<dbReference type="Gene3D" id="3.30.70.1070">
    <property type="entry name" value="Sporulation related repeat"/>
    <property type="match status" value="1"/>
</dbReference>
<dbReference type="InterPro" id="IPR007730">
    <property type="entry name" value="SPOR-like_dom"/>
</dbReference>
<feature type="region of interest" description="Disordered" evidence="1">
    <location>
        <begin position="97"/>
        <end position="179"/>
    </location>
</feature>
<evidence type="ECO:0000313" key="4">
    <source>
        <dbReference type="EMBL" id="RIY41769.1"/>
    </source>
</evidence>
<feature type="region of interest" description="Disordered" evidence="1">
    <location>
        <begin position="1"/>
        <end position="27"/>
    </location>
</feature>
<name>A0A3A1YWU2_9BURK</name>
<reference evidence="4 5" key="1">
    <citation type="submission" date="2017-08" db="EMBL/GenBank/DDBJ databases">
        <title>Pusillimonas indicus sp. nov., a member of the family Alcaligenaceae isolated from surface seawater.</title>
        <authorList>
            <person name="Li J."/>
        </authorList>
    </citation>
    <scope>NUCLEOTIDE SEQUENCE [LARGE SCALE GENOMIC DNA]</scope>
    <source>
        <strain evidence="4 5">L52-1-41</strain>
    </source>
</reference>
<protein>
    <recommendedName>
        <fullName evidence="3">SPOR domain-containing protein</fullName>
    </recommendedName>
</protein>
<dbReference type="InterPro" id="IPR036680">
    <property type="entry name" value="SPOR-like_sf"/>
</dbReference>
<dbReference type="PANTHER" id="PTHR38687">
    <property type="entry name" value="CELL DIVISION PROTEIN DEDD-RELATED"/>
    <property type="match status" value="1"/>
</dbReference>
<keyword evidence="2" id="KW-0472">Membrane</keyword>
<feature type="domain" description="SPOR" evidence="3">
    <location>
        <begin position="203"/>
        <end position="283"/>
    </location>
</feature>
<dbReference type="InterPro" id="IPR052521">
    <property type="entry name" value="Cell_div_SPOR-domain"/>
</dbReference>
<evidence type="ECO:0000256" key="2">
    <source>
        <dbReference type="SAM" id="Phobius"/>
    </source>
</evidence>
<keyword evidence="2" id="KW-0812">Transmembrane</keyword>
<dbReference type="GO" id="GO:0032153">
    <property type="term" value="C:cell division site"/>
    <property type="evidence" value="ECO:0007669"/>
    <property type="project" value="TreeGrafter"/>
</dbReference>
<accession>A0A3A1YWU2</accession>
<evidence type="ECO:0000256" key="1">
    <source>
        <dbReference type="SAM" id="MobiDB-lite"/>
    </source>
</evidence>
<keyword evidence="2" id="KW-1133">Transmembrane helix</keyword>
<feature type="transmembrane region" description="Helical" evidence="2">
    <location>
        <begin position="37"/>
        <end position="55"/>
    </location>
</feature>
<dbReference type="PROSITE" id="PS51724">
    <property type="entry name" value="SPOR"/>
    <property type="match status" value="1"/>
</dbReference>
<dbReference type="GO" id="GO:0032506">
    <property type="term" value="P:cytokinetic process"/>
    <property type="evidence" value="ECO:0007669"/>
    <property type="project" value="TreeGrafter"/>
</dbReference>
<dbReference type="AlphaFoldDB" id="A0A3A1YWU2"/>
<dbReference type="SUPFAM" id="SSF110997">
    <property type="entry name" value="Sporulation related repeat"/>
    <property type="match status" value="1"/>
</dbReference>
<comment type="caution">
    <text evidence="4">The sequence shown here is derived from an EMBL/GenBank/DDBJ whole genome shotgun (WGS) entry which is preliminary data.</text>
</comment>
<proteinExistence type="predicted"/>